<evidence type="ECO:0000313" key="1">
    <source>
        <dbReference type="EMBL" id="KAK6636685.1"/>
    </source>
</evidence>
<organism evidence="1 2">
    <name type="scientific">Polyplax serrata</name>
    <name type="common">Common mouse louse</name>
    <dbReference type="NCBI Taxonomy" id="468196"/>
    <lineage>
        <taxon>Eukaryota</taxon>
        <taxon>Metazoa</taxon>
        <taxon>Ecdysozoa</taxon>
        <taxon>Arthropoda</taxon>
        <taxon>Hexapoda</taxon>
        <taxon>Insecta</taxon>
        <taxon>Pterygota</taxon>
        <taxon>Neoptera</taxon>
        <taxon>Paraneoptera</taxon>
        <taxon>Psocodea</taxon>
        <taxon>Troctomorpha</taxon>
        <taxon>Phthiraptera</taxon>
        <taxon>Anoplura</taxon>
        <taxon>Polyplacidae</taxon>
        <taxon>Polyplax</taxon>
    </lineage>
</organism>
<reference evidence="1 2" key="1">
    <citation type="submission" date="2023-10" db="EMBL/GenBank/DDBJ databases">
        <title>Genomes of two closely related lineages of the louse Polyplax serrata with different host specificities.</title>
        <authorList>
            <person name="Martinu J."/>
            <person name="Tarabai H."/>
            <person name="Stefka J."/>
            <person name="Hypsa V."/>
        </authorList>
    </citation>
    <scope>NUCLEOTIDE SEQUENCE [LARGE SCALE GENOMIC DNA]</scope>
    <source>
        <strain evidence="1">HR10_N</strain>
    </source>
</reference>
<sequence length="138" mass="15968">MFKWSRYDYEDQLVVEIIGRQRLKKLFSSDDVRTGPVVPRRTSTGDVAQTALLPSVGQQVSHFELPYKQAHHLTQQKVREKLAIYGTQPNWNSCKTGPLLSPPKRHPDTTISYFFFTQIYQDDELTLFFISELMDGSN</sequence>
<dbReference type="EMBL" id="JAWJWE010000004">
    <property type="protein sequence ID" value="KAK6636685.1"/>
    <property type="molecule type" value="Genomic_DNA"/>
</dbReference>
<comment type="caution">
    <text evidence="1">The sequence shown here is derived from an EMBL/GenBank/DDBJ whole genome shotgun (WGS) entry which is preliminary data.</text>
</comment>
<proteinExistence type="predicted"/>
<gene>
    <name evidence="1" type="ORF">RUM43_010347</name>
</gene>
<protein>
    <submittedName>
        <fullName evidence="1">Uncharacterized protein</fullName>
    </submittedName>
</protein>
<dbReference type="Proteomes" id="UP001372834">
    <property type="component" value="Unassembled WGS sequence"/>
</dbReference>
<dbReference type="AlphaFoldDB" id="A0AAN8S9Z0"/>
<evidence type="ECO:0000313" key="2">
    <source>
        <dbReference type="Proteomes" id="UP001372834"/>
    </source>
</evidence>
<name>A0AAN8S9Z0_POLSC</name>
<accession>A0AAN8S9Z0</accession>